<reference evidence="1" key="1">
    <citation type="submission" date="2021-06" db="EMBL/GenBank/DDBJ databases">
        <title>Four novel Curtobacterium phages isolated from Environmental samples.</title>
        <authorList>
            <person name="Alanin K.W.S."/>
            <person name="Djurhuus A.M."/>
            <person name="Olsen N.S."/>
            <person name="Carstens A.B."/>
            <person name="Nielsen T.K."/>
            <person name="Kot W."/>
            <person name="Hansen L.H."/>
        </authorList>
    </citation>
    <scope>NUCLEOTIDE SEQUENCE</scope>
</reference>
<accession>A0A9E6N8H4</accession>
<keyword evidence="2" id="KW-1185">Reference proteome</keyword>
<protein>
    <submittedName>
        <fullName evidence="1">Uncharacterized protein</fullName>
    </submittedName>
</protein>
<dbReference type="EMBL" id="MZ333135">
    <property type="protein sequence ID" value="QXG07808.1"/>
    <property type="molecule type" value="Genomic_DNA"/>
</dbReference>
<organism evidence="1 2">
    <name type="scientific">Erwinia phage Zoomie</name>
    <dbReference type="NCBI Taxonomy" id="2851072"/>
    <lineage>
        <taxon>Viruses</taxon>
        <taxon>Duplodnaviria</taxon>
        <taxon>Heunggongvirae</taxon>
        <taxon>Uroviricota</taxon>
        <taxon>Caudoviricetes</taxon>
        <taxon>Autographivirales</taxon>
        <taxon>Autoscriptoviridae</taxon>
        <taxon>Slopekvirinae</taxon>
        <taxon>Zoomievirus</taxon>
        <taxon>Zoomievirus zoomie</taxon>
    </lineage>
</organism>
<proteinExistence type="predicted"/>
<evidence type="ECO:0000313" key="2">
    <source>
        <dbReference type="Proteomes" id="UP001055587"/>
    </source>
</evidence>
<evidence type="ECO:0000313" key="1">
    <source>
        <dbReference type="EMBL" id="QXG07808.1"/>
    </source>
</evidence>
<sequence>MGAGACLICRVRTVCLSWSSRGLSVVCRGLCLCYALAMPLDSVRCRGMPPVLSMLSLVHFV</sequence>
<name>A0A9E6N8H4_9CAUD</name>
<dbReference type="Proteomes" id="UP001055587">
    <property type="component" value="Segment"/>
</dbReference>